<accession>A0AAV5JGZ0</accession>
<keyword evidence="3" id="KW-1185">Reference proteome</keyword>
<dbReference type="SUPFAM" id="SSF56672">
    <property type="entry name" value="DNA/RNA polymerases"/>
    <property type="match status" value="1"/>
</dbReference>
<dbReference type="EMBL" id="BPVZ01000035">
    <property type="protein sequence ID" value="GKV11743.1"/>
    <property type="molecule type" value="Genomic_DNA"/>
</dbReference>
<dbReference type="InterPro" id="IPR043502">
    <property type="entry name" value="DNA/RNA_pol_sf"/>
</dbReference>
<sequence>MKEELEALHKNNTWTLVPTPSPQTNIVGSNWVFKTKLNSDGNVDRFKARLVARGYSQVPRVDFEETFSPILKPTTLRLVLALATTLFWPFRQLDVKNAFLHGNLKEEVYMRQPLGLEDLIHPDYDTILLLLYVDDIVLTASSLTLLQEVINNLSNKFALKDLGSLSYFLGIEVTKFLEGIFLSQAKYSRDVLTQASMLEAATIATPLVAKDTITP</sequence>
<feature type="domain" description="Reverse transcriptase Ty1/copia-type" evidence="1">
    <location>
        <begin position="11"/>
        <end position="117"/>
    </location>
</feature>
<proteinExistence type="predicted"/>
<protein>
    <recommendedName>
        <fullName evidence="1">Reverse transcriptase Ty1/copia-type domain-containing protein</fullName>
    </recommendedName>
</protein>
<evidence type="ECO:0000313" key="3">
    <source>
        <dbReference type="Proteomes" id="UP001054252"/>
    </source>
</evidence>
<evidence type="ECO:0000259" key="1">
    <source>
        <dbReference type="Pfam" id="PF07727"/>
    </source>
</evidence>
<dbReference type="Proteomes" id="UP001054252">
    <property type="component" value="Unassembled WGS sequence"/>
</dbReference>
<feature type="domain" description="Reverse transcriptase Ty1/copia-type" evidence="1">
    <location>
        <begin position="126"/>
        <end position="208"/>
    </location>
</feature>
<organism evidence="2 3">
    <name type="scientific">Rubroshorea leprosula</name>
    <dbReference type="NCBI Taxonomy" id="152421"/>
    <lineage>
        <taxon>Eukaryota</taxon>
        <taxon>Viridiplantae</taxon>
        <taxon>Streptophyta</taxon>
        <taxon>Embryophyta</taxon>
        <taxon>Tracheophyta</taxon>
        <taxon>Spermatophyta</taxon>
        <taxon>Magnoliopsida</taxon>
        <taxon>eudicotyledons</taxon>
        <taxon>Gunneridae</taxon>
        <taxon>Pentapetalae</taxon>
        <taxon>rosids</taxon>
        <taxon>malvids</taxon>
        <taxon>Malvales</taxon>
        <taxon>Dipterocarpaceae</taxon>
        <taxon>Rubroshorea</taxon>
    </lineage>
</organism>
<evidence type="ECO:0000313" key="2">
    <source>
        <dbReference type="EMBL" id="GKV11743.1"/>
    </source>
</evidence>
<dbReference type="InterPro" id="IPR013103">
    <property type="entry name" value="RVT_2"/>
</dbReference>
<dbReference type="Pfam" id="PF07727">
    <property type="entry name" value="RVT_2"/>
    <property type="match status" value="2"/>
</dbReference>
<gene>
    <name evidence="2" type="ORF">SLEP1_g22966</name>
</gene>
<comment type="caution">
    <text evidence="2">The sequence shown here is derived from an EMBL/GenBank/DDBJ whole genome shotgun (WGS) entry which is preliminary data.</text>
</comment>
<name>A0AAV5JGZ0_9ROSI</name>
<reference evidence="2 3" key="1">
    <citation type="journal article" date="2021" name="Commun. Biol.">
        <title>The genome of Shorea leprosula (Dipterocarpaceae) highlights the ecological relevance of drought in aseasonal tropical rainforests.</title>
        <authorList>
            <person name="Ng K.K.S."/>
            <person name="Kobayashi M.J."/>
            <person name="Fawcett J.A."/>
            <person name="Hatakeyama M."/>
            <person name="Paape T."/>
            <person name="Ng C.H."/>
            <person name="Ang C.C."/>
            <person name="Tnah L.H."/>
            <person name="Lee C.T."/>
            <person name="Nishiyama T."/>
            <person name="Sese J."/>
            <person name="O'Brien M.J."/>
            <person name="Copetti D."/>
            <person name="Mohd Noor M.I."/>
            <person name="Ong R.C."/>
            <person name="Putra M."/>
            <person name="Sireger I.Z."/>
            <person name="Indrioko S."/>
            <person name="Kosugi Y."/>
            <person name="Izuno A."/>
            <person name="Isagi Y."/>
            <person name="Lee S.L."/>
            <person name="Shimizu K.K."/>
        </authorList>
    </citation>
    <scope>NUCLEOTIDE SEQUENCE [LARGE SCALE GENOMIC DNA]</scope>
    <source>
        <strain evidence="2">214</strain>
    </source>
</reference>
<dbReference type="AlphaFoldDB" id="A0AAV5JGZ0"/>